<protein>
    <submittedName>
        <fullName evidence="1">Uncharacterized protein</fullName>
    </submittedName>
</protein>
<keyword evidence="2" id="KW-1185">Reference proteome</keyword>
<proteinExistence type="predicted"/>
<accession>A0A165M5P4</accession>
<dbReference type="EMBL" id="KV429109">
    <property type="protein sequence ID" value="KZT65258.1"/>
    <property type="molecule type" value="Genomic_DNA"/>
</dbReference>
<name>A0A165M5P4_9APHY</name>
<organism evidence="1 2">
    <name type="scientific">Daedalea quercina L-15889</name>
    <dbReference type="NCBI Taxonomy" id="1314783"/>
    <lineage>
        <taxon>Eukaryota</taxon>
        <taxon>Fungi</taxon>
        <taxon>Dikarya</taxon>
        <taxon>Basidiomycota</taxon>
        <taxon>Agaricomycotina</taxon>
        <taxon>Agaricomycetes</taxon>
        <taxon>Polyporales</taxon>
        <taxon>Fomitopsis</taxon>
    </lineage>
</organism>
<dbReference type="Proteomes" id="UP000076727">
    <property type="component" value="Unassembled WGS sequence"/>
</dbReference>
<evidence type="ECO:0000313" key="2">
    <source>
        <dbReference type="Proteomes" id="UP000076727"/>
    </source>
</evidence>
<dbReference type="AlphaFoldDB" id="A0A165M5P4"/>
<evidence type="ECO:0000313" key="1">
    <source>
        <dbReference type="EMBL" id="KZT65258.1"/>
    </source>
</evidence>
<reference evidence="1 2" key="1">
    <citation type="journal article" date="2016" name="Mol. Biol. Evol.">
        <title>Comparative Genomics of Early-Diverging Mushroom-Forming Fungi Provides Insights into the Origins of Lignocellulose Decay Capabilities.</title>
        <authorList>
            <person name="Nagy L.G."/>
            <person name="Riley R."/>
            <person name="Tritt A."/>
            <person name="Adam C."/>
            <person name="Daum C."/>
            <person name="Floudas D."/>
            <person name="Sun H."/>
            <person name="Yadav J.S."/>
            <person name="Pangilinan J."/>
            <person name="Larsson K.H."/>
            <person name="Matsuura K."/>
            <person name="Barry K."/>
            <person name="Labutti K."/>
            <person name="Kuo R."/>
            <person name="Ohm R.A."/>
            <person name="Bhattacharya S.S."/>
            <person name="Shirouzu T."/>
            <person name="Yoshinaga Y."/>
            <person name="Martin F.M."/>
            <person name="Grigoriev I.V."/>
            <person name="Hibbett D.S."/>
        </authorList>
    </citation>
    <scope>NUCLEOTIDE SEQUENCE [LARGE SCALE GENOMIC DNA]</scope>
    <source>
        <strain evidence="1 2">L-15889</strain>
    </source>
</reference>
<sequence>MVVASMLPCGTRRSALRDNTTSTSLFQKVAVMIPKMHRYQAHLRLATQTGKARKANLRRLSHTASRRCDAYSALDHGLPCLITFCRRIRRQCEAFRVANRWRDACVYYKLPDYHRIHGDNIEFIQLVGGSRGLYKASPRHRSRTIHPSLNMNSTTSMEASALQTFEAAVNFQFVENCYFVAALCLYSFDFVLTLGQ</sequence>
<gene>
    <name evidence="1" type="ORF">DAEQUDRAFT_537393</name>
</gene>